<dbReference type="EMBL" id="GBRH01172156">
    <property type="protein sequence ID" value="JAE25740.1"/>
    <property type="molecule type" value="Transcribed_RNA"/>
</dbReference>
<accession>A0A0A9GKU0</accession>
<protein>
    <submittedName>
        <fullName evidence="1">Uncharacterized protein</fullName>
    </submittedName>
</protein>
<dbReference type="AlphaFoldDB" id="A0A0A9GKU0"/>
<name>A0A0A9GKU0_ARUDO</name>
<proteinExistence type="predicted"/>
<reference evidence="1" key="1">
    <citation type="submission" date="2014-09" db="EMBL/GenBank/DDBJ databases">
        <authorList>
            <person name="Magalhaes I.L.F."/>
            <person name="Oliveira U."/>
            <person name="Santos F.R."/>
            <person name="Vidigal T.H.D.A."/>
            <person name="Brescovit A.D."/>
            <person name="Santos A.J."/>
        </authorList>
    </citation>
    <scope>NUCLEOTIDE SEQUENCE</scope>
    <source>
        <tissue evidence="1">Shoot tissue taken approximately 20 cm above the soil surface</tissue>
    </source>
</reference>
<evidence type="ECO:0000313" key="1">
    <source>
        <dbReference type="EMBL" id="JAE25740.1"/>
    </source>
</evidence>
<organism evidence="1">
    <name type="scientific">Arundo donax</name>
    <name type="common">Giant reed</name>
    <name type="synonym">Donax arundinaceus</name>
    <dbReference type="NCBI Taxonomy" id="35708"/>
    <lineage>
        <taxon>Eukaryota</taxon>
        <taxon>Viridiplantae</taxon>
        <taxon>Streptophyta</taxon>
        <taxon>Embryophyta</taxon>
        <taxon>Tracheophyta</taxon>
        <taxon>Spermatophyta</taxon>
        <taxon>Magnoliopsida</taxon>
        <taxon>Liliopsida</taxon>
        <taxon>Poales</taxon>
        <taxon>Poaceae</taxon>
        <taxon>PACMAD clade</taxon>
        <taxon>Arundinoideae</taxon>
        <taxon>Arundineae</taxon>
        <taxon>Arundo</taxon>
    </lineage>
</organism>
<reference evidence="1" key="2">
    <citation type="journal article" date="2015" name="Data Brief">
        <title>Shoot transcriptome of the giant reed, Arundo donax.</title>
        <authorList>
            <person name="Barrero R.A."/>
            <person name="Guerrero F.D."/>
            <person name="Moolhuijzen P."/>
            <person name="Goolsby J.A."/>
            <person name="Tidwell J."/>
            <person name="Bellgard S.E."/>
            <person name="Bellgard M.I."/>
        </authorList>
    </citation>
    <scope>NUCLEOTIDE SEQUENCE</scope>
    <source>
        <tissue evidence="1">Shoot tissue taken approximately 20 cm above the soil surface</tissue>
    </source>
</reference>
<sequence>MVFLFLPILVCIPLITIPILVSCFETSINRL</sequence>